<protein>
    <submittedName>
        <fullName evidence="2">Uncharacterized protein</fullName>
    </submittedName>
</protein>
<evidence type="ECO:0000313" key="1">
    <source>
        <dbReference type="EMBL" id="KAH3719306.1"/>
    </source>
</evidence>
<evidence type="ECO:0000313" key="2">
    <source>
        <dbReference type="EMBL" id="KAH3719367.1"/>
    </source>
</evidence>
<gene>
    <name evidence="1" type="ORF">DPMN_062137</name>
    <name evidence="2" type="ORF">DPMN_062199</name>
</gene>
<dbReference type="Proteomes" id="UP000828390">
    <property type="component" value="Unassembled WGS sequence"/>
</dbReference>
<dbReference type="AlphaFoldDB" id="A0A9D4C8E1"/>
<dbReference type="PROSITE" id="PS00097">
    <property type="entry name" value="CARBAMOYLTRANSFERASE"/>
    <property type="match status" value="1"/>
</dbReference>
<dbReference type="EMBL" id="JAIWYP010000013">
    <property type="protein sequence ID" value="KAH3719306.1"/>
    <property type="molecule type" value="Genomic_DNA"/>
</dbReference>
<comment type="caution">
    <text evidence="2">The sequence shown here is derived from an EMBL/GenBank/DDBJ whole genome shotgun (WGS) entry which is preliminary data.</text>
</comment>
<dbReference type="GO" id="GO:0016597">
    <property type="term" value="F:amino acid binding"/>
    <property type="evidence" value="ECO:0007669"/>
    <property type="project" value="InterPro"/>
</dbReference>
<dbReference type="GO" id="GO:0016743">
    <property type="term" value="F:carboxyl- or carbamoyltransferase activity"/>
    <property type="evidence" value="ECO:0007669"/>
    <property type="project" value="InterPro"/>
</dbReference>
<organism evidence="2 3">
    <name type="scientific">Dreissena polymorpha</name>
    <name type="common">Zebra mussel</name>
    <name type="synonym">Mytilus polymorpha</name>
    <dbReference type="NCBI Taxonomy" id="45954"/>
    <lineage>
        <taxon>Eukaryota</taxon>
        <taxon>Metazoa</taxon>
        <taxon>Spiralia</taxon>
        <taxon>Lophotrochozoa</taxon>
        <taxon>Mollusca</taxon>
        <taxon>Bivalvia</taxon>
        <taxon>Autobranchia</taxon>
        <taxon>Heteroconchia</taxon>
        <taxon>Euheterodonta</taxon>
        <taxon>Imparidentia</taxon>
        <taxon>Neoheterodontei</taxon>
        <taxon>Myida</taxon>
        <taxon>Dreissenoidea</taxon>
        <taxon>Dreissenidae</taxon>
        <taxon>Dreissena</taxon>
    </lineage>
</organism>
<dbReference type="EMBL" id="JAIWYP010000013">
    <property type="protein sequence ID" value="KAH3719367.1"/>
    <property type="molecule type" value="Genomic_DNA"/>
</dbReference>
<keyword evidence="3" id="KW-1185">Reference proteome</keyword>
<sequence length="58" mass="6615">MAKETDFVNRTDKFIFAKFSTRTAKPFQCEFECMIMVPLGLTMNNDVVGKIHSPWNAG</sequence>
<evidence type="ECO:0000313" key="3">
    <source>
        <dbReference type="Proteomes" id="UP000828390"/>
    </source>
</evidence>
<dbReference type="GO" id="GO:0006520">
    <property type="term" value="P:amino acid metabolic process"/>
    <property type="evidence" value="ECO:0007669"/>
    <property type="project" value="InterPro"/>
</dbReference>
<reference evidence="2" key="2">
    <citation type="submission" date="2020-11" db="EMBL/GenBank/DDBJ databases">
        <authorList>
            <person name="McCartney M.A."/>
            <person name="Auch B."/>
            <person name="Kono T."/>
            <person name="Mallez S."/>
            <person name="Becker A."/>
            <person name="Gohl D.M."/>
            <person name="Silverstein K.A.T."/>
            <person name="Koren S."/>
            <person name="Bechman K.B."/>
            <person name="Herman A."/>
            <person name="Abrahante J.E."/>
            <person name="Garbe J."/>
        </authorList>
    </citation>
    <scope>NUCLEOTIDE SEQUENCE</scope>
    <source>
        <strain evidence="2">Duluth1</strain>
        <tissue evidence="2">Whole animal</tissue>
    </source>
</reference>
<accession>A0A9D4C8E1</accession>
<name>A0A9D4C8E1_DREPO</name>
<reference evidence="2" key="1">
    <citation type="journal article" date="2019" name="bioRxiv">
        <title>The Genome of the Zebra Mussel, Dreissena polymorpha: A Resource for Invasive Species Research.</title>
        <authorList>
            <person name="McCartney M.A."/>
            <person name="Auch B."/>
            <person name="Kono T."/>
            <person name="Mallez S."/>
            <person name="Zhang Y."/>
            <person name="Obille A."/>
            <person name="Becker A."/>
            <person name="Abrahante J.E."/>
            <person name="Garbe J."/>
            <person name="Badalamenti J.P."/>
            <person name="Herman A."/>
            <person name="Mangelson H."/>
            <person name="Liachko I."/>
            <person name="Sullivan S."/>
            <person name="Sone E.D."/>
            <person name="Koren S."/>
            <person name="Silverstein K.A.T."/>
            <person name="Beckman K.B."/>
            <person name="Gohl D.M."/>
        </authorList>
    </citation>
    <scope>NUCLEOTIDE SEQUENCE</scope>
    <source>
        <strain evidence="2">Duluth1</strain>
        <tissue evidence="2">Whole animal</tissue>
    </source>
</reference>
<dbReference type="InterPro" id="IPR006130">
    <property type="entry name" value="Asp/Orn_carbamoylTrfase"/>
</dbReference>
<proteinExistence type="predicted"/>